<dbReference type="AlphaFoldDB" id="A0AAV7TUW1"/>
<reference evidence="1" key="1">
    <citation type="journal article" date="2022" name="bioRxiv">
        <title>Sequencing and chromosome-scale assembly of the giantPleurodeles waltlgenome.</title>
        <authorList>
            <person name="Brown T."/>
            <person name="Elewa A."/>
            <person name="Iarovenko S."/>
            <person name="Subramanian E."/>
            <person name="Araus A.J."/>
            <person name="Petzold A."/>
            <person name="Susuki M."/>
            <person name="Suzuki K.-i.T."/>
            <person name="Hayashi T."/>
            <person name="Toyoda A."/>
            <person name="Oliveira C."/>
            <person name="Osipova E."/>
            <person name="Leigh N.D."/>
            <person name="Simon A."/>
            <person name="Yun M.H."/>
        </authorList>
    </citation>
    <scope>NUCLEOTIDE SEQUENCE</scope>
    <source>
        <strain evidence="1">20211129_DDA</strain>
        <tissue evidence="1">Liver</tissue>
    </source>
</reference>
<dbReference type="EMBL" id="JANPWB010000006">
    <property type="protein sequence ID" value="KAJ1179605.1"/>
    <property type="molecule type" value="Genomic_DNA"/>
</dbReference>
<evidence type="ECO:0000313" key="1">
    <source>
        <dbReference type="EMBL" id="KAJ1179604.1"/>
    </source>
</evidence>
<gene>
    <name evidence="1" type="ORF">NDU88_004838</name>
    <name evidence="2" type="ORF">NDU88_004839</name>
</gene>
<sequence>MPGHRYRNKGTMVFHILGPYLTHQEGRWTKGRPAANKVADESNATFTTAVQPSFNKRHQPTLTELLVLHSHRSRRV</sequence>
<protein>
    <submittedName>
        <fullName evidence="1">Uncharacterized protein</fullName>
    </submittedName>
</protein>
<name>A0AAV7TUW1_PLEWA</name>
<organism evidence="1 3">
    <name type="scientific">Pleurodeles waltl</name>
    <name type="common">Iberian ribbed newt</name>
    <dbReference type="NCBI Taxonomy" id="8319"/>
    <lineage>
        <taxon>Eukaryota</taxon>
        <taxon>Metazoa</taxon>
        <taxon>Chordata</taxon>
        <taxon>Craniata</taxon>
        <taxon>Vertebrata</taxon>
        <taxon>Euteleostomi</taxon>
        <taxon>Amphibia</taxon>
        <taxon>Batrachia</taxon>
        <taxon>Caudata</taxon>
        <taxon>Salamandroidea</taxon>
        <taxon>Salamandridae</taxon>
        <taxon>Pleurodelinae</taxon>
        <taxon>Pleurodeles</taxon>
    </lineage>
</organism>
<accession>A0AAV7TUW1</accession>
<proteinExistence type="predicted"/>
<evidence type="ECO:0000313" key="2">
    <source>
        <dbReference type="EMBL" id="KAJ1179605.1"/>
    </source>
</evidence>
<keyword evidence="3" id="KW-1185">Reference proteome</keyword>
<dbReference type="EMBL" id="JANPWB010000006">
    <property type="protein sequence ID" value="KAJ1179604.1"/>
    <property type="molecule type" value="Genomic_DNA"/>
</dbReference>
<evidence type="ECO:0000313" key="3">
    <source>
        <dbReference type="Proteomes" id="UP001066276"/>
    </source>
</evidence>
<comment type="caution">
    <text evidence="1">The sequence shown here is derived from an EMBL/GenBank/DDBJ whole genome shotgun (WGS) entry which is preliminary data.</text>
</comment>
<dbReference type="Proteomes" id="UP001066276">
    <property type="component" value="Chromosome 3_2"/>
</dbReference>